<dbReference type="NCBIfam" id="TIGR02727">
    <property type="entry name" value="MTHFS_bact"/>
    <property type="match status" value="1"/>
</dbReference>
<dbReference type="InterPro" id="IPR002698">
    <property type="entry name" value="FTHF_cligase"/>
</dbReference>
<proteinExistence type="inferred from homology"/>
<dbReference type="GO" id="GO:0035999">
    <property type="term" value="P:tetrahydrofolate interconversion"/>
    <property type="evidence" value="ECO:0007669"/>
    <property type="project" value="TreeGrafter"/>
</dbReference>
<keyword evidence="5" id="KW-0479">Metal-binding</keyword>
<dbReference type="GO" id="GO:0009396">
    <property type="term" value="P:folic acid-containing compound biosynthetic process"/>
    <property type="evidence" value="ECO:0007669"/>
    <property type="project" value="TreeGrafter"/>
</dbReference>
<evidence type="ECO:0000256" key="1">
    <source>
        <dbReference type="ARBA" id="ARBA00010638"/>
    </source>
</evidence>
<dbReference type="STRING" id="1123291.SAMN04490355_101993"/>
<evidence type="ECO:0000256" key="2">
    <source>
        <dbReference type="ARBA" id="ARBA00022741"/>
    </source>
</evidence>
<dbReference type="OrthoDB" id="9801938at2"/>
<evidence type="ECO:0000313" key="6">
    <source>
        <dbReference type="EMBL" id="SFL82014.1"/>
    </source>
</evidence>
<dbReference type="InterPro" id="IPR024185">
    <property type="entry name" value="FTHF_cligase-like_sf"/>
</dbReference>
<dbReference type="InterPro" id="IPR037171">
    <property type="entry name" value="NagB/RpiA_transferase-like"/>
</dbReference>
<dbReference type="PANTHER" id="PTHR23407">
    <property type="entry name" value="ATPASE INHIBITOR/5-FORMYLTETRAHYDROFOLATE CYCLO-LIGASE"/>
    <property type="match status" value="1"/>
</dbReference>
<dbReference type="GO" id="GO:0030272">
    <property type="term" value="F:5-formyltetrahydrofolate cyclo-ligase activity"/>
    <property type="evidence" value="ECO:0007669"/>
    <property type="project" value="UniProtKB-EC"/>
</dbReference>
<dbReference type="AlphaFoldDB" id="A0A1I4KT99"/>
<comment type="cofactor">
    <cofactor evidence="5">
        <name>Mg(2+)</name>
        <dbReference type="ChEBI" id="CHEBI:18420"/>
    </cofactor>
</comment>
<accession>A0A1I4KT99</accession>
<reference evidence="7" key="1">
    <citation type="submission" date="2016-10" db="EMBL/GenBank/DDBJ databases">
        <authorList>
            <person name="Varghese N."/>
            <person name="Submissions S."/>
        </authorList>
    </citation>
    <scope>NUCLEOTIDE SEQUENCE [LARGE SCALE GENOMIC DNA]</scope>
    <source>
        <strain evidence="7">DSM 13327</strain>
    </source>
</reference>
<keyword evidence="3 4" id="KW-0067">ATP-binding</keyword>
<feature type="binding site" evidence="4">
    <location>
        <begin position="138"/>
        <end position="146"/>
    </location>
    <ligand>
        <name>ATP</name>
        <dbReference type="ChEBI" id="CHEBI:30616"/>
    </ligand>
</feature>
<dbReference type="PIRSF" id="PIRSF006806">
    <property type="entry name" value="FTHF_cligase"/>
    <property type="match status" value="1"/>
</dbReference>
<evidence type="ECO:0000256" key="5">
    <source>
        <dbReference type="RuleBase" id="RU361279"/>
    </source>
</evidence>
<keyword evidence="6" id="KW-0436">Ligase</keyword>
<feature type="binding site" evidence="4">
    <location>
        <position position="54"/>
    </location>
    <ligand>
        <name>substrate</name>
    </ligand>
</feature>
<dbReference type="EC" id="6.3.3.2" evidence="5"/>
<sequence length="199" mass="22981">MNINSYNKADLRTELLLRRRRLDKNRINAQSDNMAKQLVAWPYYQQAKVIMLFLSMFDEPQMEKIIENSWSQGKIVCVPHMRKEFGVMDAAVIENWDELVTGRFNLMVPNPESLQIMNPALIDLIIVPGVGFDRSGNRLGMGAGYYDRFIPQAPQAILIGAIWTSHVLENIPHNHYDKPVDYLLNEDEIITCNRINAQY</sequence>
<comment type="catalytic activity">
    <reaction evidence="5">
        <text>(6S)-5-formyl-5,6,7,8-tetrahydrofolate + ATP = (6R)-5,10-methenyltetrahydrofolate + ADP + phosphate</text>
        <dbReference type="Rhea" id="RHEA:10488"/>
        <dbReference type="ChEBI" id="CHEBI:30616"/>
        <dbReference type="ChEBI" id="CHEBI:43474"/>
        <dbReference type="ChEBI" id="CHEBI:57455"/>
        <dbReference type="ChEBI" id="CHEBI:57457"/>
        <dbReference type="ChEBI" id="CHEBI:456216"/>
        <dbReference type="EC" id="6.3.3.2"/>
    </reaction>
</comment>
<organism evidence="6 7">
    <name type="scientific">Pelosinus propionicus DSM 13327</name>
    <dbReference type="NCBI Taxonomy" id="1123291"/>
    <lineage>
        <taxon>Bacteria</taxon>
        <taxon>Bacillati</taxon>
        <taxon>Bacillota</taxon>
        <taxon>Negativicutes</taxon>
        <taxon>Selenomonadales</taxon>
        <taxon>Sporomusaceae</taxon>
        <taxon>Pelosinus</taxon>
    </lineage>
</organism>
<evidence type="ECO:0000313" key="7">
    <source>
        <dbReference type="Proteomes" id="UP000199520"/>
    </source>
</evidence>
<dbReference type="Proteomes" id="UP000199520">
    <property type="component" value="Unassembled WGS sequence"/>
</dbReference>
<dbReference type="RefSeq" id="WP_090937294.1">
    <property type="nucleotide sequence ID" value="NZ_FOTS01000019.1"/>
</dbReference>
<keyword evidence="5" id="KW-0460">Magnesium</keyword>
<comment type="similarity">
    <text evidence="1 5">Belongs to the 5-formyltetrahydrofolate cyclo-ligase family.</text>
</comment>
<keyword evidence="7" id="KW-1185">Reference proteome</keyword>
<dbReference type="GO" id="GO:0046872">
    <property type="term" value="F:metal ion binding"/>
    <property type="evidence" value="ECO:0007669"/>
    <property type="project" value="UniProtKB-KW"/>
</dbReference>
<gene>
    <name evidence="6" type="ORF">SAMN04490355_101993</name>
</gene>
<keyword evidence="2 4" id="KW-0547">Nucleotide-binding</keyword>
<feature type="binding site" evidence="4">
    <location>
        <begin position="8"/>
        <end position="12"/>
    </location>
    <ligand>
        <name>ATP</name>
        <dbReference type="ChEBI" id="CHEBI:30616"/>
    </ligand>
</feature>
<feature type="binding site" evidence="4">
    <location>
        <position position="59"/>
    </location>
    <ligand>
        <name>substrate</name>
    </ligand>
</feature>
<evidence type="ECO:0000256" key="3">
    <source>
        <dbReference type="ARBA" id="ARBA00022840"/>
    </source>
</evidence>
<dbReference type="Gene3D" id="3.40.50.10420">
    <property type="entry name" value="NagB/RpiA/CoA transferase-like"/>
    <property type="match status" value="1"/>
</dbReference>
<dbReference type="SUPFAM" id="SSF100950">
    <property type="entry name" value="NagB/RpiA/CoA transferase-like"/>
    <property type="match status" value="1"/>
</dbReference>
<dbReference type="GO" id="GO:0005524">
    <property type="term" value="F:ATP binding"/>
    <property type="evidence" value="ECO:0007669"/>
    <property type="project" value="UniProtKB-KW"/>
</dbReference>
<evidence type="ECO:0000256" key="4">
    <source>
        <dbReference type="PIRSR" id="PIRSR006806-1"/>
    </source>
</evidence>
<dbReference type="Pfam" id="PF01812">
    <property type="entry name" value="5-FTHF_cyc-lig"/>
    <property type="match status" value="1"/>
</dbReference>
<name>A0A1I4KT99_9FIRM</name>
<dbReference type="EMBL" id="FOTS01000019">
    <property type="protein sequence ID" value="SFL82014.1"/>
    <property type="molecule type" value="Genomic_DNA"/>
</dbReference>
<protein>
    <recommendedName>
        <fullName evidence="5">5-formyltetrahydrofolate cyclo-ligase</fullName>
        <ecNumber evidence="5">6.3.3.2</ecNumber>
    </recommendedName>
</protein>
<dbReference type="PANTHER" id="PTHR23407:SF1">
    <property type="entry name" value="5-FORMYLTETRAHYDROFOLATE CYCLO-LIGASE"/>
    <property type="match status" value="1"/>
</dbReference>